<dbReference type="AlphaFoldDB" id="A0A5S9N3V8"/>
<organism evidence="1 2">
    <name type="scientific">BD1-7 clade bacterium</name>
    <dbReference type="NCBI Taxonomy" id="2029982"/>
    <lineage>
        <taxon>Bacteria</taxon>
        <taxon>Pseudomonadati</taxon>
        <taxon>Pseudomonadota</taxon>
        <taxon>Gammaproteobacteria</taxon>
        <taxon>Cellvibrionales</taxon>
        <taxon>Spongiibacteraceae</taxon>
        <taxon>BD1-7 clade</taxon>
    </lineage>
</organism>
<gene>
    <name evidence="1" type="ORF">OPDIPICF_00675</name>
</gene>
<keyword evidence="2" id="KW-1185">Reference proteome</keyword>
<proteinExistence type="predicted"/>
<dbReference type="PROSITE" id="PS51257">
    <property type="entry name" value="PROKAR_LIPOPROTEIN"/>
    <property type="match status" value="1"/>
</dbReference>
<dbReference type="Proteomes" id="UP000441399">
    <property type="component" value="Unassembled WGS sequence"/>
</dbReference>
<name>A0A5S9N3V8_9GAMM</name>
<evidence type="ECO:0000313" key="2">
    <source>
        <dbReference type="Proteomes" id="UP000441399"/>
    </source>
</evidence>
<reference evidence="1 2" key="1">
    <citation type="submission" date="2019-11" db="EMBL/GenBank/DDBJ databases">
        <authorList>
            <person name="Holert J."/>
        </authorList>
    </citation>
    <scope>NUCLEOTIDE SEQUENCE [LARGE SCALE GENOMIC DNA]</scope>
    <source>
        <strain evidence="1">SB11_3</strain>
    </source>
</reference>
<protein>
    <submittedName>
        <fullName evidence="1">Uncharacterized protein</fullName>
    </submittedName>
</protein>
<evidence type="ECO:0000313" key="1">
    <source>
        <dbReference type="EMBL" id="CAA0084436.1"/>
    </source>
</evidence>
<dbReference type="EMBL" id="CACSIO010000001">
    <property type="protein sequence ID" value="CAA0084436.1"/>
    <property type="molecule type" value="Genomic_DNA"/>
</dbReference>
<accession>A0A5S9N3V8</accession>
<dbReference type="OrthoDB" id="9915315at2"/>
<sequence>MISPLKQVFSAAVLSFFIAGCIPETTTPTPPPRDTALPPLTDNGSIEGVWRLSGEIESTVFKPGQGQGVAVFSYEEVVRITGTQTSTIQFYQCGEIEPRQFDWLESDGHRWRGGAGTVNTFDEISFDNGGNLAITLIRSNSVGVNTLQAVKISHTQSFDTGDVFVQTADGFSEGTLSTGNFDISCYTAHYDGSETFNDVETALESGLIVNAVQAGVDAFKVDVGFDLIDSVMLSRWLDGEEDYFFEKLLESDNLSSTIQWTDTGVNGQLTSSDADATLDMTISLEY</sequence>